<keyword evidence="3" id="KW-1185">Reference proteome</keyword>
<reference evidence="2 3" key="1">
    <citation type="submission" date="2024-02" db="EMBL/GenBank/DDBJ databases">
        <title>de novo genome assembly of Solanum bulbocastanum strain 11H21.</title>
        <authorList>
            <person name="Hosaka A.J."/>
        </authorList>
    </citation>
    <scope>NUCLEOTIDE SEQUENCE [LARGE SCALE GENOMIC DNA]</scope>
    <source>
        <tissue evidence="2">Young leaves</tissue>
    </source>
</reference>
<organism evidence="2 3">
    <name type="scientific">Solanum bulbocastanum</name>
    <name type="common">Wild potato</name>
    <dbReference type="NCBI Taxonomy" id="147425"/>
    <lineage>
        <taxon>Eukaryota</taxon>
        <taxon>Viridiplantae</taxon>
        <taxon>Streptophyta</taxon>
        <taxon>Embryophyta</taxon>
        <taxon>Tracheophyta</taxon>
        <taxon>Spermatophyta</taxon>
        <taxon>Magnoliopsida</taxon>
        <taxon>eudicotyledons</taxon>
        <taxon>Gunneridae</taxon>
        <taxon>Pentapetalae</taxon>
        <taxon>asterids</taxon>
        <taxon>lamiids</taxon>
        <taxon>Solanales</taxon>
        <taxon>Solanaceae</taxon>
        <taxon>Solanoideae</taxon>
        <taxon>Solaneae</taxon>
        <taxon>Solanum</taxon>
    </lineage>
</organism>
<proteinExistence type="predicted"/>
<feature type="region of interest" description="Disordered" evidence="1">
    <location>
        <begin position="1"/>
        <end position="40"/>
    </location>
</feature>
<comment type="caution">
    <text evidence="2">The sequence shown here is derived from an EMBL/GenBank/DDBJ whole genome shotgun (WGS) entry which is preliminary data.</text>
</comment>
<protein>
    <submittedName>
        <fullName evidence="2">Uncharacterized protein</fullName>
    </submittedName>
</protein>
<name>A0AAN8YER1_SOLBU</name>
<gene>
    <name evidence="2" type="ORF">RDI58_012885</name>
</gene>
<evidence type="ECO:0000313" key="3">
    <source>
        <dbReference type="Proteomes" id="UP001371456"/>
    </source>
</evidence>
<evidence type="ECO:0000313" key="2">
    <source>
        <dbReference type="EMBL" id="KAK6789086.1"/>
    </source>
</evidence>
<dbReference type="EMBL" id="JBANQN010000005">
    <property type="protein sequence ID" value="KAK6789086.1"/>
    <property type="molecule type" value="Genomic_DNA"/>
</dbReference>
<dbReference type="Proteomes" id="UP001371456">
    <property type="component" value="Unassembled WGS sequence"/>
</dbReference>
<sequence length="40" mass="4659">MEQYQGDARDIINAKFQNKSNKKEEGQLVPDDNSSEIRDF</sequence>
<accession>A0AAN8YER1</accession>
<dbReference type="AlphaFoldDB" id="A0AAN8YER1"/>
<evidence type="ECO:0000256" key="1">
    <source>
        <dbReference type="SAM" id="MobiDB-lite"/>
    </source>
</evidence>